<evidence type="ECO:0000256" key="8">
    <source>
        <dbReference type="ARBA" id="ARBA00023170"/>
    </source>
</evidence>
<accession>A0A1S5VFQ9</accession>
<feature type="transmembrane region" description="Helical" evidence="10">
    <location>
        <begin position="133"/>
        <end position="154"/>
    </location>
</feature>
<dbReference type="GO" id="GO:0005886">
    <property type="term" value="C:plasma membrane"/>
    <property type="evidence" value="ECO:0007669"/>
    <property type="project" value="UniProtKB-SubCell"/>
</dbReference>
<comment type="similarity">
    <text evidence="10">Belongs to the insect chemoreceptor superfamily. Heteromeric odorant receptor channel (TC 1.A.69) family.</text>
</comment>
<dbReference type="GO" id="GO:0007165">
    <property type="term" value="P:signal transduction"/>
    <property type="evidence" value="ECO:0007669"/>
    <property type="project" value="UniProtKB-KW"/>
</dbReference>
<evidence type="ECO:0000256" key="2">
    <source>
        <dbReference type="ARBA" id="ARBA00022475"/>
    </source>
</evidence>
<evidence type="ECO:0000256" key="7">
    <source>
        <dbReference type="ARBA" id="ARBA00023136"/>
    </source>
</evidence>
<evidence type="ECO:0000256" key="9">
    <source>
        <dbReference type="ARBA" id="ARBA00023224"/>
    </source>
</evidence>
<name>A0A1S5VFQ9_9HYME</name>
<keyword evidence="2" id="KW-1003">Cell membrane</keyword>
<dbReference type="EMBL" id="KY445533">
    <property type="protein sequence ID" value="AQN78468.1"/>
    <property type="molecule type" value="mRNA"/>
</dbReference>
<dbReference type="PANTHER" id="PTHR21137">
    <property type="entry name" value="ODORANT RECEPTOR"/>
    <property type="match status" value="1"/>
</dbReference>
<feature type="transmembrane region" description="Helical" evidence="10">
    <location>
        <begin position="38"/>
        <end position="59"/>
    </location>
</feature>
<sequence length="343" mass="39821">MATIDELHEYQIFLQRLKNIMVFSGLSPIVEQNLFYRILPYVLFAVNLMSALATLNSCVEYQSNMEIVMKSMGIFITTTATDLKILCVVLNWRDMRELHETLDHIFLEVTQDRRTQRHFLKRFAVARRLSTTLIIMAFLAIGTFVIAPIASFIFQWTHHIHPIRYILPLPTVYPWTISGGSYSYYFHLSTEMLSCFAIFVVACSVDALFPVYIFQISGQLDAMSYQLDALKADDNYDMIIRNCARKHQMLLRCRDIIEAVYGPIIIWMLMTTAIVLCALTFQLSKVGHFKNHIDWMHIADLIRLSSVGELCFRTSFSRRGLHGLEDVADVHLRLFRHRLNFSE</sequence>
<keyword evidence="8 10" id="KW-0675">Receptor</keyword>
<evidence type="ECO:0000256" key="5">
    <source>
        <dbReference type="ARBA" id="ARBA00022725"/>
    </source>
</evidence>
<evidence type="ECO:0000256" key="4">
    <source>
        <dbReference type="ARBA" id="ARBA00022692"/>
    </source>
</evidence>
<keyword evidence="3 10" id="KW-0716">Sensory transduction</keyword>
<feature type="transmembrane region" description="Helical" evidence="10">
    <location>
        <begin position="166"/>
        <end position="185"/>
    </location>
</feature>
<comment type="caution">
    <text evidence="10">Lacks conserved residue(s) required for the propagation of feature annotation.</text>
</comment>
<dbReference type="PANTHER" id="PTHR21137:SF35">
    <property type="entry name" value="ODORANT RECEPTOR 19A-RELATED"/>
    <property type="match status" value="1"/>
</dbReference>
<reference evidence="11" key="1">
    <citation type="journal article" date="2017" name="Comp. Biochem. Physiol. Part D Genomics Proteomics">
        <title>Candidate chemosensory genes identified in the endoparasitoid Meteorus pulchricornis (Hymenoptera: Braconidae) by antennal transcriptome analysis.</title>
        <authorList>
            <person name="Sheng S."/>
            <person name="Liao C.W."/>
            <person name="Zheng Y."/>
            <person name="Zhou Y."/>
            <person name="Xu Y."/>
            <person name="Song W.M."/>
            <person name="He P."/>
            <person name="Zhang J."/>
            <person name="Wu F.A."/>
        </authorList>
    </citation>
    <scope>NUCLEOTIDE SEQUENCE</scope>
    <source>
        <strain evidence="11">Zhenjiang</strain>
    </source>
</reference>
<organism evidence="11">
    <name type="scientific">Meteorus pulchricornis</name>
    <dbReference type="NCBI Taxonomy" id="51522"/>
    <lineage>
        <taxon>Eukaryota</taxon>
        <taxon>Metazoa</taxon>
        <taxon>Ecdysozoa</taxon>
        <taxon>Arthropoda</taxon>
        <taxon>Hexapoda</taxon>
        <taxon>Insecta</taxon>
        <taxon>Pterygota</taxon>
        <taxon>Neoptera</taxon>
        <taxon>Endopterygota</taxon>
        <taxon>Hymenoptera</taxon>
        <taxon>Apocrita</taxon>
        <taxon>Ichneumonoidea</taxon>
        <taxon>Braconidae</taxon>
        <taxon>Meteorinae</taxon>
        <taxon>Meteorus</taxon>
    </lineage>
</organism>
<dbReference type="InterPro" id="IPR004117">
    <property type="entry name" value="7tm6_olfct_rcpt"/>
</dbReference>
<evidence type="ECO:0000256" key="1">
    <source>
        <dbReference type="ARBA" id="ARBA00004651"/>
    </source>
</evidence>
<proteinExistence type="evidence at transcript level"/>
<evidence type="ECO:0000256" key="10">
    <source>
        <dbReference type="RuleBase" id="RU351113"/>
    </source>
</evidence>
<dbReference type="GO" id="GO:0004984">
    <property type="term" value="F:olfactory receptor activity"/>
    <property type="evidence" value="ECO:0007669"/>
    <property type="project" value="InterPro"/>
</dbReference>
<comment type="subcellular location">
    <subcellularLocation>
        <location evidence="1 10">Cell membrane</location>
        <topology evidence="1 10">Multi-pass membrane protein</topology>
    </subcellularLocation>
</comment>
<feature type="transmembrane region" description="Helical" evidence="10">
    <location>
        <begin position="259"/>
        <end position="281"/>
    </location>
</feature>
<keyword evidence="7 10" id="KW-0472">Membrane</keyword>
<evidence type="ECO:0000256" key="3">
    <source>
        <dbReference type="ARBA" id="ARBA00022606"/>
    </source>
</evidence>
<keyword evidence="6 10" id="KW-1133">Transmembrane helix</keyword>
<evidence type="ECO:0000256" key="6">
    <source>
        <dbReference type="ARBA" id="ARBA00022989"/>
    </source>
</evidence>
<dbReference type="AlphaFoldDB" id="A0A1S5VFQ9"/>
<dbReference type="Pfam" id="PF02949">
    <property type="entry name" value="7tm_6"/>
    <property type="match status" value="1"/>
</dbReference>
<keyword evidence="4 10" id="KW-0812">Transmembrane</keyword>
<protein>
    <recommendedName>
        <fullName evidence="10">Odorant receptor</fullName>
    </recommendedName>
</protein>
<dbReference type="GO" id="GO:0005549">
    <property type="term" value="F:odorant binding"/>
    <property type="evidence" value="ECO:0007669"/>
    <property type="project" value="InterPro"/>
</dbReference>
<keyword evidence="5 10" id="KW-0552">Olfaction</keyword>
<keyword evidence="9 10" id="KW-0807">Transducer</keyword>
<feature type="transmembrane region" description="Helical" evidence="10">
    <location>
        <begin position="191"/>
        <end position="214"/>
    </location>
</feature>
<evidence type="ECO:0000313" key="11">
    <source>
        <dbReference type="EMBL" id="AQN78468.1"/>
    </source>
</evidence>